<evidence type="ECO:0000256" key="2">
    <source>
        <dbReference type="ARBA" id="ARBA00022747"/>
    </source>
</evidence>
<evidence type="ECO:0000313" key="6">
    <source>
        <dbReference type="EMBL" id="HJE50318.1"/>
    </source>
</evidence>
<feature type="non-terminal residue" evidence="6">
    <location>
        <position position="1"/>
    </location>
</feature>
<evidence type="ECO:0000259" key="5">
    <source>
        <dbReference type="Pfam" id="PF01420"/>
    </source>
</evidence>
<dbReference type="Proteomes" id="UP000732527">
    <property type="component" value="Unassembled WGS sequence"/>
</dbReference>
<dbReference type="InterPro" id="IPR044946">
    <property type="entry name" value="Restrct_endonuc_typeI_TRD_sf"/>
</dbReference>
<dbReference type="GO" id="GO:0003677">
    <property type="term" value="F:DNA binding"/>
    <property type="evidence" value="ECO:0007669"/>
    <property type="project" value="UniProtKB-KW"/>
</dbReference>
<sequence>YVNKEIYDQIHNYTITADDLYFSIAGTIGKVGRVPQSLNGALLTENAAKITSYQINLNYLVQILKSPIVAQQHSRILSKVAQPKLSLIKLKQTFIPLPPLSEQSRIAAKIAQLFALLRKVESSTQQYAKLQTLLKSKVLDLAMRGKLVKQDPNDEPASVLLEKIKAEKEQLIKEKKIKKSKPLPPITDEEKPFEIPDSWKWVRLGDIGAWAAGATPSRKHPEYYGGTIPWLKTGDLNDGIVNETSEKITELGVKNSSVKVNEPGNVLIAMYGATIGKLGIVGNQELVTNQACCGCSLFDGVHNWYLFYYLLASRKRLIDLGSGGAQPNISKNKIEKFTFPLPPLEEQNRIVTKVERLFALLGKSAKSPL</sequence>
<organism evidence="6 7">
    <name type="scientific">Lactobacillus johnsonii</name>
    <dbReference type="NCBI Taxonomy" id="33959"/>
    <lineage>
        <taxon>Bacteria</taxon>
        <taxon>Bacillati</taxon>
        <taxon>Bacillota</taxon>
        <taxon>Bacilli</taxon>
        <taxon>Lactobacillales</taxon>
        <taxon>Lactobacillaceae</taxon>
        <taxon>Lactobacillus</taxon>
    </lineage>
</organism>
<dbReference type="Gene3D" id="3.90.220.20">
    <property type="entry name" value="DNA methylase specificity domains"/>
    <property type="match status" value="2"/>
</dbReference>
<reference evidence="6" key="1">
    <citation type="journal article" date="2021" name="PeerJ">
        <title>Extensive microbial diversity within the chicken gut microbiome revealed by metagenomics and culture.</title>
        <authorList>
            <person name="Gilroy R."/>
            <person name="Ravi A."/>
            <person name="Getino M."/>
            <person name="Pursley I."/>
            <person name="Horton D.L."/>
            <person name="Alikhan N.F."/>
            <person name="Baker D."/>
            <person name="Gharbi K."/>
            <person name="Hall N."/>
            <person name="Watson M."/>
            <person name="Adriaenssens E.M."/>
            <person name="Foster-Nyarko E."/>
            <person name="Jarju S."/>
            <person name="Secka A."/>
            <person name="Antonio M."/>
            <person name="Oren A."/>
            <person name="Chaudhuri R.R."/>
            <person name="La Ragione R."/>
            <person name="Hildebrand F."/>
            <person name="Pallen M.J."/>
        </authorList>
    </citation>
    <scope>NUCLEOTIDE SEQUENCE</scope>
    <source>
        <strain evidence="6">CHK192-2623</strain>
    </source>
</reference>
<gene>
    <name evidence="6" type="ORF">K8V69_09210</name>
</gene>
<comment type="similarity">
    <text evidence="1">Belongs to the type-I restriction system S methylase family.</text>
</comment>
<feature type="domain" description="Type I restriction modification DNA specificity" evidence="5">
    <location>
        <begin position="196"/>
        <end position="359"/>
    </location>
</feature>
<evidence type="ECO:0000313" key="7">
    <source>
        <dbReference type="Proteomes" id="UP000732527"/>
    </source>
</evidence>
<proteinExistence type="inferred from homology"/>
<dbReference type="CDD" id="cd17256">
    <property type="entry name" value="RMtype1_S_EcoJA65PI-TRD1-CR1_like"/>
    <property type="match status" value="1"/>
</dbReference>
<dbReference type="InterPro" id="IPR051212">
    <property type="entry name" value="Type-I_RE_S_subunit"/>
</dbReference>
<evidence type="ECO:0000256" key="4">
    <source>
        <dbReference type="ARBA" id="ARBA00038652"/>
    </source>
</evidence>
<name>A0A921JQE5_LACJH</name>
<dbReference type="PANTHER" id="PTHR43140">
    <property type="entry name" value="TYPE-1 RESTRICTION ENZYME ECOKI SPECIFICITY PROTEIN"/>
    <property type="match status" value="1"/>
</dbReference>
<comment type="caution">
    <text evidence="6">The sequence shown here is derived from an EMBL/GenBank/DDBJ whole genome shotgun (WGS) entry which is preliminary data.</text>
</comment>
<dbReference type="GO" id="GO:0009307">
    <property type="term" value="P:DNA restriction-modification system"/>
    <property type="evidence" value="ECO:0007669"/>
    <property type="project" value="UniProtKB-KW"/>
</dbReference>
<dbReference type="InterPro" id="IPR000055">
    <property type="entry name" value="Restrct_endonuc_typeI_TRD"/>
</dbReference>
<dbReference type="SUPFAM" id="SSF116734">
    <property type="entry name" value="DNA methylase specificity domain"/>
    <property type="match status" value="2"/>
</dbReference>
<evidence type="ECO:0000256" key="1">
    <source>
        <dbReference type="ARBA" id="ARBA00010923"/>
    </source>
</evidence>
<keyword evidence="6" id="KW-0255">Endonuclease</keyword>
<dbReference type="CDD" id="cd17515">
    <property type="entry name" value="RMtype1_S_MjaORF132P_Sau1132ORF3780P-TRD1-CR1_like"/>
    <property type="match status" value="1"/>
</dbReference>
<dbReference type="GO" id="GO:0016787">
    <property type="term" value="F:hydrolase activity"/>
    <property type="evidence" value="ECO:0007669"/>
    <property type="project" value="UniProtKB-KW"/>
</dbReference>
<dbReference type="EMBL" id="DYYQ01000070">
    <property type="protein sequence ID" value="HJE50318.1"/>
    <property type="molecule type" value="Genomic_DNA"/>
</dbReference>
<accession>A0A921JQE5</accession>
<keyword evidence="6" id="KW-0540">Nuclease</keyword>
<evidence type="ECO:0000256" key="3">
    <source>
        <dbReference type="ARBA" id="ARBA00023125"/>
    </source>
</evidence>
<reference evidence="6" key="2">
    <citation type="submission" date="2021-09" db="EMBL/GenBank/DDBJ databases">
        <authorList>
            <person name="Gilroy R."/>
        </authorList>
    </citation>
    <scope>NUCLEOTIDE SEQUENCE</scope>
    <source>
        <strain evidence="6">CHK192-2623</strain>
    </source>
</reference>
<feature type="domain" description="Type I restriction modification DNA specificity" evidence="5">
    <location>
        <begin position="3"/>
        <end position="115"/>
    </location>
</feature>
<dbReference type="AlphaFoldDB" id="A0A921JQE5"/>
<keyword evidence="6" id="KW-0378">Hydrolase</keyword>
<keyword evidence="3" id="KW-0238">DNA-binding</keyword>
<dbReference type="Pfam" id="PF01420">
    <property type="entry name" value="Methylase_S"/>
    <property type="match status" value="2"/>
</dbReference>
<comment type="subunit">
    <text evidence="4">The methyltransferase is composed of M and S polypeptides.</text>
</comment>
<dbReference type="EC" id="3.1.21.-" evidence="6"/>
<dbReference type="PANTHER" id="PTHR43140:SF1">
    <property type="entry name" value="TYPE I RESTRICTION ENZYME ECOKI SPECIFICITY SUBUNIT"/>
    <property type="match status" value="1"/>
</dbReference>
<protein>
    <submittedName>
        <fullName evidence="6">Restriction endonuclease subunit S</fullName>
        <ecNumber evidence="6">3.1.21.-</ecNumber>
    </submittedName>
</protein>
<dbReference type="GO" id="GO:0004519">
    <property type="term" value="F:endonuclease activity"/>
    <property type="evidence" value="ECO:0007669"/>
    <property type="project" value="UniProtKB-KW"/>
</dbReference>
<keyword evidence="2" id="KW-0680">Restriction system</keyword>